<name>A0A5N6TY55_ASPAV</name>
<dbReference type="PANTHER" id="PTHR43223">
    <property type="entry name" value="ALKYL/ARYL-SULFATASE"/>
    <property type="match status" value="1"/>
</dbReference>
<sequence length="644" mass="71007">MGSDNEHDWANAQRGMIAPLEHGGVVKSGNKQGPPIVWDYSAYGFLDQEDAPPGIANQSLWRQSRLCYVGGIFHVIGGPGGVIYQVRGLDLSNMTIVEIKDTDEVIVIDPLTSVETAAAAFQLYIDAVKDGAAVKVRAMIYTHSHADHFGGAEAILKYKVEKDFRIYAPSGFLEHAVSENVYAGNAMARRSVYMYGESLPISPEGQIGAGLGLALSQGTSSIVEPTHSVTKDGPLDPPIEGMDIICQLTPGTEAPSEMNFFFPSLNAMCMAENATHTLHNLQTLRGAPVRDARLWSRYLDESIALFGTLADVVFSSHHWPTWEEVDERGNRKKTIIEYLSRQRDLYAYLHNETLRHLNNGLTPVEIAEVVEVPPSLRDVSDLKGYYGSVSHNVKAIYDKYMGWFDGNPANLWRLPPKEEATRYVECMGGVDKVVEMAQGSIDKGDVRFAATLLNKAVFADPNHKNAKMLLADTYTRMGYGAENGTWRNIYLCGAKELRGEVEGPRNAMAPEALFAFSLNQLMDLMAIRLDGPKAWRTEPFSINFMVTYPGTNKNHEGWHLRLSNAALTGRAIPYAGPNESSSIPASLTVYATHAELIGLVSGKRKGLENLYTRGDTAVWDRLRGLLTTQDKAFNIVTPSGYRQN</sequence>
<dbReference type="InterPro" id="IPR044097">
    <property type="entry name" value="Bds1/SdsA1_MBL-fold"/>
</dbReference>
<evidence type="ECO:0000256" key="1">
    <source>
        <dbReference type="ARBA" id="ARBA00022723"/>
    </source>
</evidence>
<evidence type="ECO:0000313" key="7">
    <source>
        <dbReference type="Proteomes" id="UP000325780"/>
    </source>
</evidence>
<dbReference type="SMART" id="SM00849">
    <property type="entry name" value="Lactamase_B"/>
    <property type="match status" value="1"/>
</dbReference>
<dbReference type="InterPro" id="IPR052195">
    <property type="entry name" value="Bact_Alkyl/Aryl-Sulfatase"/>
</dbReference>
<evidence type="ECO:0000313" key="6">
    <source>
        <dbReference type="EMBL" id="KAE8151312.1"/>
    </source>
</evidence>
<dbReference type="Pfam" id="PF14864">
    <property type="entry name" value="Alkyl_sulf_C"/>
    <property type="match status" value="1"/>
</dbReference>
<keyword evidence="3" id="KW-0862">Zinc</keyword>
<dbReference type="Proteomes" id="UP000325780">
    <property type="component" value="Unassembled WGS sequence"/>
</dbReference>
<dbReference type="Gene3D" id="3.60.15.30">
    <property type="entry name" value="Metallo-beta-lactamase domain"/>
    <property type="match status" value="1"/>
</dbReference>
<dbReference type="GO" id="GO:0046872">
    <property type="term" value="F:metal ion binding"/>
    <property type="evidence" value="ECO:0007669"/>
    <property type="project" value="UniProtKB-KW"/>
</dbReference>
<dbReference type="InterPro" id="IPR029229">
    <property type="entry name" value="Alkyl_sulf_C"/>
</dbReference>
<reference evidence="6 7" key="1">
    <citation type="submission" date="2019-04" db="EMBL/GenBank/DDBJ databases">
        <title>Friends and foes A comparative genomics study of 23 Aspergillus species from section Flavi.</title>
        <authorList>
            <consortium name="DOE Joint Genome Institute"/>
            <person name="Kjaerbolling I."/>
            <person name="Vesth T."/>
            <person name="Frisvad J.C."/>
            <person name="Nybo J.L."/>
            <person name="Theobald S."/>
            <person name="Kildgaard S."/>
            <person name="Isbrandt T."/>
            <person name="Kuo A."/>
            <person name="Sato A."/>
            <person name="Lyhne E.K."/>
            <person name="Kogle M.E."/>
            <person name="Wiebenga A."/>
            <person name="Kun R.S."/>
            <person name="Lubbers R.J."/>
            <person name="Makela M.R."/>
            <person name="Barry K."/>
            <person name="Chovatia M."/>
            <person name="Clum A."/>
            <person name="Daum C."/>
            <person name="Haridas S."/>
            <person name="He G."/>
            <person name="LaButti K."/>
            <person name="Lipzen A."/>
            <person name="Mondo S."/>
            <person name="Riley R."/>
            <person name="Salamov A."/>
            <person name="Simmons B.A."/>
            <person name="Magnuson J.K."/>
            <person name="Henrissat B."/>
            <person name="Mortensen U.H."/>
            <person name="Larsen T.O."/>
            <person name="Devries R.P."/>
            <person name="Grigoriev I.V."/>
            <person name="Machida M."/>
            <person name="Baker S.E."/>
            <person name="Andersen M.R."/>
        </authorList>
    </citation>
    <scope>NUCLEOTIDE SEQUENCE [LARGE SCALE GENOMIC DNA]</scope>
    <source>
        <strain evidence="6 7">IBT 18842</strain>
    </source>
</reference>
<dbReference type="InterPro" id="IPR038536">
    <property type="entry name" value="Alkyl/aryl-sulf_dimr_sf"/>
</dbReference>
<comment type="similarity">
    <text evidence="4">Belongs to the metallo-beta-lactamase superfamily. Type III sulfatase family.</text>
</comment>
<dbReference type="Pfam" id="PF14863">
    <property type="entry name" value="Alkyl_sulf_dimr"/>
    <property type="match status" value="1"/>
</dbReference>
<evidence type="ECO:0000259" key="5">
    <source>
        <dbReference type="SMART" id="SM00849"/>
    </source>
</evidence>
<organism evidence="6 7">
    <name type="scientific">Aspergillus avenaceus</name>
    <dbReference type="NCBI Taxonomy" id="36643"/>
    <lineage>
        <taxon>Eukaryota</taxon>
        <taxon>Fungi</taxon>
        <taxon>Dikarya</taxon>
        <taxon>Ascomycota</taxon>
        <taxon>Pezizomycotina</taxon>
        <taxon>Eurotiomycetes</taxon>
        <taxon>Eurotiomycetidae</taxon>
        <taxon>Eurotiales</taxon>
        <taxon>Aspergillaceae</taxon>
        <taxon>Aspergillus</taxon>
        <taxon>Aspergillus subgen. Circumdati</taxon>
    </lineage>
</organism>
<gene>
    <name evidence="6" type="ORF">BDV25DRAFT_95634</name>
</gene>
<keyword evidence="2" id="KW-0378">Hydrolase</keyword>
<evidence type="ECO:0000256" key="2">
    <source>
        <dbReference type="ARBA" id="ARBA00022801"/>
    </source>
</evidence>
<protein>
    <submittedName>
        <fullName evidence="6">Beta-lactamase domain-containing protein</fullName>
    </submittedName>
</protein>
<keyword evidence="1" id="KW-0479">Metal-binding</keyword>
<dbReference type="InterPro" id="IPR036866">
    <property type="entry name" value="RibonucZ/Hydroxyglut_hydro"/>
</dbReference>
<dbReference type="Pfam" id="PF00753">
    <property type="entry name" value="Lactamase_B"/>
    <property type="match status" value="1"/>
</dbReference>
<dbReference type="Gene3D" id="1.25.40.880">
    <property type="entry name" value="Alkyl sulfatase, dimerisation domain"/>
    <property type="match status" value="1"/>
</dbReference>
<dbReference type="SUPFAM" id="SSF55718">
    <property type="entry name" value="SCP-like"/>
    <property type="match status" value="1"/>
</dbReference>
<dbReference type="InterPro" id="IPR036527">
    <property type="entry name" value="SCP2_sterol-bd_dom_sf"/>
</dbReference>
<proteinExistence type="inferred from homology"/>
<dbReference type="OrthoDB" id="449487at2759"/>
<evidence type="ECO:0000256" key="3">
    <source>
        <dbReference type="ARBA" id="ARBA00022833"/>
    </source>
</evidence>
<dbReference type="GO" id="GO:0018909">
    <property type="term" value="P:dodecyl sulfate metabolic process"/>
    <property type="evidence" value="ECO:0007669"/>
    <property type="project" value="InterPro"/>
</dbReference>
<accession>A0A5N6TY55</accession>
<dbReference type="PANTHER" id="PTHR43223:SF1">
    <property type="entry name" value="ALKYL_ARYL-SULFATASE BDS1"/>
    <property type="match status" value="1"/>
</dbReference>
<keyword evidence="7" id="KW-1185">Reference proteome</keyword>
<dbReference type="CDD" id="cd07710">
    <property type="entry name" value="arylsulfatase_Sdsa1-like_MBL-fold"/>
    <property type="match status" value="1"/>
</dbReference>
<dbReference type="AlphaFoldDB" id="A0A5N6TY55"/>
<feature type="domain" description="Metallo-beta-lactamase" evidence="5">
    <location>
        <begin position="91"/>
        <end position="317"/>
    </location>
</feature>
<dbReference type="Gene3D" id="3.30.1050.10">
    <property type="entry name" value="SCP2 sterol-binding domain"/>
    <property type="match status" value="1"/>
</dbReference>
<dbReference type="GO" id="GO:0046983">
    <property type="term" value="F:protein dimerization activity"/>
    <property type="evidence" value="ECO:0007669"/>
    <property type="project" value="InterPro"/>
</dbReference>
<evidence type="ECO:0000256" key="4">
    <source>
        <dbReference type="ARBA" id="ARBA00033751"/>
    </source>
</evidence>
<dbReference type="EMBL" id="ML742073">
    <property type="protein sequence ID" value="KAE8151312.1"/>
    <property type="molecule type" value="Genomic_DNA"/>
</dbReference>
<dbReference type="InterPro" id="IPR029228">
    <property type="entry name" value="Alkyl_sulf_dimr"/>
</dbReference>
<dbReference type="SUPFAM" id="SSF56281">
    <property type="entry name" value="Metallo-hydrolase/oxidoreductase"/>
    <property type="match status" value="1"/>
</dbReference>
<dbReference type="InterPro" id="IPR001279">
    <property type="entry name" value="Metallo-B-lactamas"/>
</dbReference>
<dbReference type="GO" id="GO:0018741">
    <property type="term" value="F:linear primary-alkylsulfatase activity"/>
    <property type="evidence" value="ECO:0007669"/>
    <property type="project" value="InterPro"/>
</dbReference>